<dbReference type="PANTHER" id="PTHR47997:SF34">
    <property type="entry name" value="TRANSCRIPTION FACTOR MYB86-LIKE"/>
    <property type="match status" value="1"/>
</dbReference>
<evidence type="ECO:0000256" key="3">
    <source>
        <dbReference type="ARBA" id="ARBA00023015"/>
    </source>
</evidence>
<feature type="domain" description="Myb-like" evidence="8">
    <location>
        <begin position="32"/>
        <end position="82"/>
    </location>
</feature>
<accession>A0AAV6XST7</accession>
<evidence type="ECO:0000313" key="11">
    <source>
        <dbReference type="Proteomes" id="UP000826271"/>
    </source>
</evidence>
<dbReference type="AlphaFoldDB" id="A0AAV6XST7"/>
<evidence type="ECO:0000256" key="4">
    <source>
        <dbReference type="ARBA" id="ARBA00023125"/>
    </source>
</evidence>
<dbReference type="PROSITE" id="PS50090">
    <property type="entry name" value="MYB_LIKE"/>
    <property type="match status" value="1"/>
</dbReference>
<reference evidence="10" key="1">
    <citation type="submission" date="2019-10" db="EMBL/GenBank/DDBJ databases">
        <authorList>
            <person name="Zhang R."/>
            <person name="Pan Y."/>
            <person name="Wang J."/>
            <person name="Ma R."/>
            <person name="Yu S."/>
        </authorList>
    </citation>
    <scope>NUCLEOTIDE SEQUENCE</scope>
    <source>
        <strain evidence="10">LA-IB0</strain>
        <tissue evidence="10">Leaf</tissue>
    </source>
</reference>
<comment type="caution">
    <text evidence="10">The sequence shown here is derived from an EMBL/GenBank/DDBJ whole genome shotgun (WGS) entry which is preliminary data.</text>
</comment>
<evidence type="ECO:0000259" key="9">
    <source>
        <dbReference type="PROSITE" id="PS51294"/>
    </source>
</evidence>
<keyword evidence="11" id="KW-1185">Reference proteome</keyword>
<evidence type="ECO:0000256" key="2">
    <source>
        <dbReference type="ARBA" id="ARBA00022737"/>
    </source>
</evidence>
<keyword evidence="3" id="KW-0805">Transcription regulation</keyword>
<gene>
    <name evidence="10" type="ORF">BUALT_Bualt05G0057800</name>
</gene>
<protein>
    <submittedName>
        <fullName evidence="10">Uncharacterized protein</fullName>
    </submittedName>
</protein>
<dbReference type="GO" id="GO:0005634">
    <property type="term" value="C:nucleus"/>
    <property type="evidence" value="ECO:0007669"/>
    <property type="project" value="UniProtKB-SubCell"/>
</dbReference>
<dbReference type="GO" id="GO:0003677">
    <property type="term" value="F:DNA binding"/>
    <property type="evidence" value="ECO:0007669"/>
    <property type="project" value="UniProtKB-KW"/>
</dbReference>
<dbReference type="InterPro" id="IPR009057">
    <property type="entry name" value="Homeodomain-like_sf"/>
</dbReference>
<proteinExistence type="predicted"/>
<evidence type="ECO:0000259" key="8">
    <source>
        <dbReference type="PROSITE" id="PS50090"/>
    </source>
</evidence>
<dbReference type="SMART" id="SM00717">
    <property type="entry name" value="SANT"/>
    <property type="match status" value="1"/>
</dbReference>
<dbReference type="Proteomes" id="UP000826271">
    <property type="component" value="Unassembled WGS sequence"/>
</dbReference>
<evidence type="ECO:0000256" key="1">
    <source>
        <dbReference type="ARBA" id="ARBA00004123"/>
    </source>
</evidence>
<feature type="domain" description="HTH myb-type" evidence="9">
    <location>
        <begin position="32"/>
        <end position="86"/>
    </location>
</feature>
<keyword evidence="5" id="KW-0804">Transcription</keyword>
<organism evidence="10 11">
    <name type="scientific">Buddleja alternifolia</name>
    <dbReference type="NCBI Taxonomy" id="168488"/>
    <lineage>
        <taxon>Eukaryota</taxon>
        <taxon>Viridiplantae</taxon>
        <taxon>Streptophyta</taxon>
        <taxon>Embryophyta</taxon>
        <taxon>Tracheophyta</taxon>
        <taxon>Spermatophyta</taxon>
        <taxon>Magnoliopsida</taxon>
        <taxon>eudicotyledons</taxon>
        <taxon>Gunneridae</taxon>
        <taxon>Pentapetalae</taxon>
        <taxon>asterids</taxon>
        <taxon>lamiids</taxon>
        <taxon>Lamiales</taxon>
        <taxon>Scrophulariaceae</taxon>
        <taxon>Buddlejeae</taxon>
        <taxon>Buddleja</taxon>
    </lineage>
</organism>
<keyword evidence="4" id="KW-0238">DNA-binding</keyword>
<dbReference type="InterPro" id="IPR001005">
    <property type="entry name" value="SANT/Myb"/>
</dbReference>
<comment type="subcellular location">
    <subcellularLocation>
        <location evidence="1">Nucleus</location>
    </subcellularLocation>
</comment>
<feature type="region of interest" description="Disordered" evidence="7">
    <location>
        <begin position="85"/>
        <end position="110"/>
    </location>
</feature>
<dbReference type="Pfam" id="PF00249">
    <property type="entry name" value="Myb_DNA-binding"/>
    <property type="match status" value="1"/>
</dbReference>
<dbReference type="SUPFAM" id="SSF46689">
    <property type="entry name" value="Homeodomain-like"/>
    <property type="match status" value="1"/>
</dbReference>
<evidence type="ECO:0000313" key="10">
    <source>
        <dbReference type="EMBL" id="KAG8382255.1"/>
    </source>
</evidence>
<dbReference type="EMBL" id="WHWC01000005">
    <property type="protein sequence ID" value="KAG8382255.1"/>
    <property type="molecule type" value="Genomic_DNA"/>
</dbReference>
<keyword evidence="2" id="KW-0677">Repeat</keyword>
<evidence type="ECO:0000256" key="7">
    <source>
        <dbReference type="SAM" id="MobiDB-lite"/>
    </source>
</evidence>
<dbReference type="Gene3D" id="1.10.10.60">
    <property type="entry name" value="Homeodomain-like"/>
    <property type="match status" value="1"/>
</dbReference>
<feature type="compositionally biased region" description="Low complexity" evidence="7">
    <location>
        <begin position="92"/>
        <end position="105"/>
    </location>
</feature>
<name>A0AAV6XST7_9LAMI</name>
<evidence type="ECO:0000256" key="5">
    <source>
        <dbReference type="ARBA" id="ARBA00023163"/>
    </source>
</evidence>
<dbReference type="CDD" id="cd00167">
    <property type="entry name" value="SANT"/>
    <property type="match status" value="1"/>
</dbReference>
<sequence length="247" mass="27870">MVRSSWVDKDGVRKGLARCGKSCRLRWINYRKPGIKRGDYSKEEEDLIVKLHHELGNKWSVIAAKLPGRTDNEIKNYWHTHLKKGVKRQDSSSKSSLKNQQQQNNYVSSENMMVKNSQEVSLASDIHILESSSSSSSSSASKCWNDPRIITVNCSASSSSRSAAYYDTDQQQQQLQNCQDDMFSGLLLSSGMISSTSDERADSFGGFGKSFWTEPFLVDTSCCNQIDDYHNFTPLDEDASFIFTEDI</sequence>
<evidence type="ECO:0000256" key="6">
    <source>
        <dbReference type="ARBA" id="ARBA00023242"/>
    </source>
</evidence>
<dbReference type="InterPro" id="IPR017930">
    <property type="entry name" value="Myb_dom"/>
</dbReference>
<dbReference type="PANTHER" id="PTHR47997">
    <property type="entry name" value="MYB DOMAIN PROTEIN 55"/>
    <property type="match status" value="1"/>
</dbReference>
<dbReference type="InterPro" id="IPR051953">
    <property type="entry name" value="Plant_SW-associated_TFs"/>
</dbReference>
<keyword evidence="6" id="KW-0539">Nucleus</keyword>
<dbReference type="PROSITE" id="PS51294">
    <property type="entry name" value="HTH_MYB"/>
    <property type="match status" value="1"/>
</dbReference>